<evidence type="ECO:0000256" key="3">
    <source>
        <dbReference type="ARBA" id="ARBA00023239"/>
    </source>
</evidence>
<dbReference type="InterPro" id="IPR005000">
    <property type="entry name" value="Aldolase/citrate-lyase_domain"/>
</dbReference>
<protein>
    <recommendedName>
        <fullName evidence="4">HpcH/HpaI aldolase/citrate lyase domain-containing protein</fullName>
    </recommendedName>
</protein>
<organism evidence="5">
    <name type="scientific">marine metagenome</name>
    <dbReference type="NCBI Taxonomy" id="408172"/>
    <lineage>
        <taxon>unclassified sequences</taxon>
        <taxon>metagenomes</taxon>
        <taxon>ecological metagenomes</taxon>
    </lineage>
</organism>
<evidence type="ECO:0000256" key="2">
    <source>
        <dbReference type="ARBA" id="ARBA00022723"/>
    </source>
</evidence>
<feature type="non-terminal residue" evidence="5">
    <location>
        <position position="136"/>
    </location>
</feature>
<comment type="similarity">
    <text evidence="1">Belongs to the HpcH/HpaI aldolase family.</text>
</comment>
<evidence type="ECO:0000256" key="1">
    <source>
        <dbReference type="ARBA" id="ARBA00005568"/>
    </source>
</evidence>
<proteinExistence type="inferred from homology"/>
<dbReference type="GO" id="GO:0005737">
    <property type="term" value="C:cytoplasm"/>
    <property type="evidence" value="ECO:0007669"/>
    <property type="project" value="TreeGrafter"/>
</dbReference>
<name>A0A382XUC1_9ZZZZ</name>
<keyword evidence="2" id="KW-0479">Metal-binding</keyword>
<dbReference type="PANTHER" id="PTHR30502">
    <property type="entry name" value="2-KETO-3-DEOXY-L-RHAMNONATE ALDOLASE"/>
    <property type="match status" value="1"/>
</dbReference>
<dbReference type="PANTHER" id="PTHR30502:SF0">
    <property type="entry name" value="PHOSPHOENOLPYRUVATE CARBOXYLASE FAMILY PROTEIN"/>
    <property type="match status" value="1"/>
</dbReference>
<feature type="domain" description="HpcH/HpaI aldolase/citrate lyase" evidence="4">
    <location>
        <begin position="15"/>
        <end position="115"/>
    </location>
</feature>
<dbReference type="GO" id="GO:0016832">
    <property type="term" value="F:aldehyde-lyase activity"/>
    <property type="evidence" value="ECO:0007669"/>
    <property type="project" value="TreeGrafter"/>
</dbReference>
<dbReference type="InterPro" id="IPR050251">
    <property type="entry name" value="HpcH-HpaI_aldolase"/>
</dbReference>
<dbReference type="EMBL" id="UINC01170037">
    <property type="protein sequence ID" value="SVD73878.1"/>
    <property type="molecule type" value="Genomic_DNA"/>
</dbReference>
<dbReference type="Pfam" id="PF03328">
    <property type="entry name" value="HpcH_HpaI"/>
    <property type="match status" value="1"/>
</dbReference>
<sequence>MTLKQKLKNGETLTGSWITFSDPSVAEVMAKAGFDWLTIDLEHSSINIKQAEDLIRTIDLCGVSPLVRLTSNDSDLIKRVLDAGAKGIIVPMVKSLKDAKKAIDSAYYPPKGIRSFGLARAQGYGVAFEEYLQQSL</sequence>
<dbReference type="InterPro" id="IPR015813">
    <property type="entry name" value="Pyrv/PenolPyrv_kinase-like_dom"/>
</dbReference>
<evidence type="ECO:0000313" key="5">
    <source>
        <dbReference type="EMBL" id="SVD73878.1"/>
    </source>
</evidence>
<evidence type="ECO:0000259" key="4">
    <source>
        <dbReference type="Pfam" id="PF03328"/>
    </source>
</evidence>
<accession>A0A382XUC1</accession>
<dbReference type="SUPFAM" id="SSF51621">
    <property type="entry name" value="Phosphoenolpyruvate/pyruvate domain"/>
    <property type="match status" value="1"/>
</dbReference>
<reference evidence="5" key="1">
    <citation type="submission" date="2018-05" db="EMBL/GenBank/DDBJ databases">
        <authorList>
            <person name="Lanie J.A."/>
            <person name="Ng W.-L."/>
            <person name="Kazmierczak K.M."/>
            <person name="Andrzejewski T.M."/>
            <person name="Davidsen T.M."/>
            <person name="Wayne K.J."/>
            <person name="Tettelin H."/>
            <person name="Glass J.I."/>
            <person name="Rusch D."/>
            <person name="Podicherti R."/>
            <person name="Tsui H.-C.T."/>
            <person name="Winkler M.E."/>
        </authorList>
    </citation>
    <scope>NUCLEOTIDE SEQUENCE</scope>
</reference>
<keyword evidence="3" id="KW-0456">Lyase</keyword>
<dbReference type="Gene3D" id="3.20.20.60">
    <property type="entry name" value="Phosphoenolpyruvate-binding domains"/>
    <property type="match status" value="1"/>
</dbReference>
<dbReference type="GO" id="GO:0046872">
    <property type="term" value="F:metal ion binding"/>
    <property type="evidence" value="ECO:0007669"/>
    <property type="project" value="UniProtKB-KW"/>
</dbReference>
<dbReference type="InterPro" id="IPR040442">
    <property type="entry name" value="Pyrv_kinase-like_dom_sf"/>
</dbReference>
<dbReference type="AlphaFoldDB" id="A0A382XUC1"/>
<gene>
    <name evidence="5" type="ORF">METZ01_LOCUS426732</name>
</gene>